<name>A0A066YPX7_9ACTN</name>
<evidence type="ECO:0008006" key="3">
    <source>
        <dbReference type="Google" id="ProtNLM"/>
    </source>
</evidence>
<dbReference type="RefSeq" id="WP_035867839.1">
    <property type="nucleotide sequence ID" value="NZ_KK853997.1"/>
</dbReference>
<organism evidence="1 2">
    <name type="scientific">Kitasatospora cheerisanensis KCTC 2395</name>
    <dbReference type="NCBI Taxonomy" id="1348663"/>
    <lineage>
        <taxon>Bacteria</taxon>
        <taxon>Bacillati</taxon>
        <taxon>Actinomycetota</taxon>
        <taxon>Actinomycetes</taxon>
        <taxon>Kitasatosporales</taxon>
        <taxon>Streptomycetaceae</taxon>
        <taxon>Kitasatospora</taxon>
    </lineage>
</organism>
<protein>
    <recommendedName>
        <fullName evidence="3">CopG-like ribbon-helix-helix domain-containing protein</fullName>
    </recommendedName>
</protein>
<proteinExistence type="predicted"/>
<dbReference type="PATRIC" id="fig|1348663.4.peg.5992"/>
<evidence type="ECO:0000313" key="1">
    <source>
        <dbReference type="EMBL" id="KDN82039.1"/>
    </source>
</evidence>
<dbReference type="Proteomes" id="UP000027178">
    <property type="component" value="Unassembled WGS sequence"/>
</dbReference>
<dbReference type="HOGENOM" id="CLU_2935422_0_0_11"/>
<gene>
    <name evidence="1" type="ORF">KCH_61930</name>
</gene>
<reference evidence="1 2" key="1">
    <citation type="submission" date="2014-05" db="EMBL/GenBank/DDBJ databases">
        <title>Draft Genome Sequence of Kitasatospora cheerisanensis KCTC 2395.</title>
        <authorList>
            <person name="Nam D.H."/>
        </authorList>
    </citation>
    <scope>NUCLEOTIDE SEQUENCE [LARGE SCALE GENOMIC DNA]</scope>
    <source>
        <strain evidence="1 2">KCTC 2395</strain>
    </source>
</reference>
<accession>A0A066YPX7</accession>
<dbReference type="eggNOG" id="ENOG5031XYR">
    <property type="taxonomic scope" value="Bacteria"/>
</dbReference>
<evidence type="ECO:0000313" key="2">
    <source>
        <dbReference type="Proteomes" id="UP000027178"/>
    </source>
</evidence>
<dbReference type="AlphaFoldDB" id="A0A066YPX7"/>
<keyword evidence="2" id="KW-1185">Reference proteome</keyword>
<comment type="caution">
    <text evidence="1">The sequence shown here is derived from an EMBL/GenBank/DDBJ whole genome shotgun (WGS) entry which is preliminary data.</text>
</comment>
<dbReference type="OrthoDB" id="3873928at2"/>
<sequence>MGSYRRVEPGERRVQVDLPVELAEWLQGFAELSHRSVAAVVRGLLEEERRRVEANWSPRR</sequence>
<dbReference type="EMBL" id="JNBY01000126">
    <property type="protein sequence ID" value="KDN82039.1"/>
    <property type="molecule type" value="Genomic_DNA"/>
</dbReference>